<name>A0A2I1CKW8_ASPN1</name>
<dbReference type="RefSeq" id="XP_024686864.1">
    <property type="nucleotide sequence ID" value="XM_024826096.1"/>
</dbReference>
<accession>A0A2I1CKW8</accession>
<reference evidence="3" key="1">
    <citation type="journal article" date="2018" name="Proc. Natl. Acad. Sci. U.S.A.">
        <title>Linking secondary metabolites to gene clusters through genome sequencing of six diverse Aspergillus species.</title>
        <authorList>
            <person name="Kaerboelling I."/>
            <person name="Vesth T.C."/>
            <person name="Frisvad J.C."/>
            <person name="Nybo J.L."/>
            <person name="Theobald S."/>
            <person name="Kuo A."/>
            <person name="Bowyer P."/>
            <person name="Matsuda Y."/>
            <person name="Mondo S."/>
            <person name="Lyhne E.K."/>
            <person name="Kogle M.E."/>
            <person name="Clum A."/>
            <person name="Lipzen A."/>
            <person name="Salamov A."/>
            <person name="Ngan C.Y."/>
            <person name="Daum C."/>
            <person name="Chiniquy J."/>
            <person name="Barry K."/>
            <person name="LaButti K."/>
            <person name="Haridas S."/>
            <person name="Simmons B.A."/>
            <person name="Magnuson J.K."/>
            <person name="Mortensen U.H."/>
            <person name="Larsen T.O."/>
            <person name="Grigoriev I.V."/>
            <person name="Baker S.E."/>
            <person name="Andersen M.R."/>
        </authorList>
    </citation>
    <scope>NUCLEOTIDE SEQUENCE [LARGE SCALE GENOMIC DNA]</scope>
    <source>
        <strain evidence="3">IBT 16806</strain>
    </source>
</reference>
<evidence type="ECO:0000313" key="3">
    <source>
        <dbReference type="Proteomes" id="UP000234474"/>
    </source>
</evidence>
<evidence type="ECO:0000313" key="2">
    <source>
        <dbReference type="EMBL" id="PKX98269.1"/>
    </source>
</evidence>
<dbReference type="GeneID" id="36533421"/>
<evidence type="ECO:0000256" key="1">
    <source>
        <dbReference type="SAM" id="Phobius"/>
    </source>
</evidence>
<proteinExistence type="predicted"/>
<comment type="caution">
    <text evidence="2">The sequence shown here is derived from an EMBL/GenBank/DDBJ whole genome shotgun (WGS) entry which is preliminary data.</text>
</comment>
<keyword evidence="1" id="KW-1133">Transmembrane helix</keyword>
<keyword evidence="1" id="KW-0812">Transmembrane</keyword>
<dbReference type="EMBL" id="MSZS01000001">
    <property type="protein sequence ID" value="PKX98269.1"/>
    <property type="molecule type" value="Genomic_DNA"/>
</dbReference>
<gene>
    <name evidence="2" type="ORF">P174DRAFT_436660</name>
</gene>
<dbReference type="VEuPathDB" id="FungiDB:P174DRAFT_436660"/>
<keyword evidence="3" id="KW-1185">Reference proteome</keyword>
<dbReference type="AlphaFoldDB" id="A0A2I1CKW8"/>
<dbReference type="Proteomes" id="UP000234474">
    <property type="component" value="Unassembled WGS sequence"/>
</dbReference>
<keyword evidence="1" id="KW-0472">Membrane</keyword>
<organism evidence="2 3">
    <name type="scientific">Aspergillus novofumigatus (strain IBT 16806)</name>
    <dbReference type="NCBI Taxonomy" id="1392255"/>
    <lineage>
        <taxon>Eukaryota</taxon>
        <taxon>Fungi</taxon>
        <taxon>Dikarya</taxon>
        <taxon>Ascomycota</taxon>
        <taxon>Pezizomycotina</taxon>
        <taxon>Eurotiomycetes</taxon>
        <taxon>Eurotiomycetidae</taxon>
        <taxon>Eurotiales</taxon>
        <taxon>Aspergillaceae</taxon>
        <taxon>Aspergillus</taxon>
        <taxon>Aspergillus subgen. Fumigati</taxon>
    </lineage>
</organism>
<protein>
    <submittedName>
        <fullName evidence="2">Uncharacterized protein</fullName>
    </submittedName>
</protein>
<sequence>MSFPFIPLSGKVLQKSGSMKHFQEVALGDKGSHGLHPVSWLRLLHFSFAFGNLLVCPVWSLFWTATLQGCNKY</sequence>
<feature type="transmembrane region" description="Helical" evidence="1">
    <location>
        <begin position="43"/>
        <end position="63"/>
    </location>
</feature>